<name>A0ABY4PCU5_9LACO</name>
<organism evidence="1 2">
    <name type="scientific">Bombilactobacillus thymidiniphilus</name>
    <dbReference type="NCBI Taxonomy" id="2923363"/>
    <lineage>
        <taxon>Bacteria</taxon>
        <taxon>Bacillati</taxon>
        <taxon>Bacillota</taxon>
        <taxon>Bacilli</taxon>
        <taxon>Lactobacillales</taxon>
        <taxon>Lactobacillaceae</taxon>
        <taxon>Bombilactobacillus</taxon>
    </lineage>
</organism>
<proteinExistence type="predicted"/>
<dbReference type="SUPFAM" id="SSF103084">
    <property type="entry name" value="Holliday junction resolvase RusA"/>
    <property type="match status" value="1"/>
</dbReference>
<evidence type="ECO:0000313" key="1">
    <source>
        <dbReference type="EMBL" id="UQS83583.1"/>
    </source>
</evidence>
<reference evidence="1 2" key="1">
    <citation type="journal article" date="2022" name="Int. J. Syst. Evol. Microbiol.">
        <title>Apilactobacillus apisilvae sp. nov., Nicolia spurrieriana gen. nov. sp. nov., Bombilactobacillus folatiphilus sp. nov. and Bombilactobacillus thymidiniphilus sp. nov., four new lactic acid bacterial isolates from stingless bees Tetragonula carbonaria and Austroplebeia australis.</title>
        <authorList>
            <person name="Oliphant S.A."/>
            <person name="Watson-Haigh N.S."/>
            <person name="Sumby K.M."/>
            <person name="Gardner J."/>
            <person name="Groom S."/>
            <person name="Jiranek V."/>
        </authorList>
    </citation>
    <scope>NUCLEOTIDE SEQUENCE [LARGE SCALE GENOMIC DNA]</scope>
    <source>
        <strain evidence="1 2">SG4_A1</strain>
    </source>
</reference>
<dbReference type="InterPro" id="IPR036614">
    <property type="entry name" value="RusA-like_sf"/>
</dbReference>
<dbReference type="Pfam" id="PF05866">
    <property type="entry name" value="RusA"/>
    <property type="match status" value="1"/>
</dbReference>
<dbReference type="InterPro" id="IPR008822">
    <property type="entry name" value="Endonuclease_RusA-like"/>
</dbReference>
<dbReference type="RefSeq" id="WP_249512809.1">
    <property type="nucleotide sequence ID" value="NZ_CP093365.1"/>
</dbReference>
<keyword evidence="2" id="KW-1185">Reference proteome</keyword>
<accession>A0ABY4PCU5</accession>
<dbReference type="Proteomes" id="UP000831947">
    <property type="component" value="Chromosome"/>
</dbReference>
<gene>
    <name evidence="1" type="ORF">MOO47_07405</name>
</gene>
<protein>
    <submittedName>
        <fullName evidence="1">RusA family crossover junction endodeoxyribonuclease</fullName>
    </submittedName>
</protein>
<dbReference type="Gene3D" id="3.30.1330.70">
    <property type="entry name" value="Holliday junction resolvase RusA"/>
    <property type="match status" value="1"/>
</dbReference>
<evidence type="ECO:0000313" key="2">
    <source>
        <dbReference type="Proteomes" id="UP000831947"/>
    </source>
</evidence>
<sequence>MSEWQAIIPLAPLATPRPQFRHVTSGSKSKTITYYPAKYTEYMNDVQTFLTDHHLYNDTFEQVIHAPFGILAEIAFYLPVPKNQKDVKQLMRKTAPDIDNLQKAIFDSIFKDLKVRDSRIVGVSAIKMNEKNYPRTEIKLIGIEDHER</sequence>
<dbReference type="EMBL" id="CP093365">
    <property type="protein sequence ID" value="UQS83583.1"/>
    <property type="molecule type" value="Genomic_DNA"/>
</dbReference>